<dbReference type="HAMAP" id="MF_00365">
    <property type="entry name" value="RecF"/>
    <property type="match status" value="1"/>
</dbReference>
<evidence type="ECO:0000256" key="10">
    <source>
        <dbReference type="ARBA" id="ARBA00023204"/>
    </source>
</evidence>
<evidence type="ECO:0000256" key="7">
    <source>
        <dbReference type="ARBA" id="ARBA00022763"/>
    </source>
</evidence>
<feature type="domain" description="RecF/RecN/SMC N-terminal" evidence="14">
    <location>
        <begin position="3"/>
        <end position="348"/>
    </location>
</feature>
<dbReference type="CDD" id="cd03242">
    <property type="entry name" value="ABC_RecF"/>
    <property type="match status" value="1"/>
</dbReference>
<keyword evidence="4 12" id="KW-0963">Cytoplasm</keyword>
<dbReference type="SUPFAM" id="SSF52540">
    <property type="entry name" value="P-loop containing nucleoside triphosphate hydrolases"/>
    <property type="match status" value="1"/>
</dbReference>
<name>A0ABS2PGS2_9BACL</name>
<keyword evidence="16" id="KW-1185">Reference proteome</keyword>
<keyword evidence="10 12" id="KW-0234">DNA repair</keyword>
<feature type="binding site" evidence="12">
    <location>
        <begin position="30"/>
        <end position="37"/>
    </location>
    <ligand>
        <name>ATP</name>
        <dbReference type="ChEBI" id="CHEBI:30616"/>
    </ligand>
</feature>
<evidence type="ECO:0000313" key="15">
    <source>
        <dbReference type="EMBL" id="MBM7634529.1"/>
    </source>
</evidence>
<evidence type="ECO:0000256" key="4">
    <source>
        <dbReference type="ARBA" id="ARBA00022490"/>
    </source>
</evidence>
<evidence type="ECO:0000256" key="6">
    <source>
        <dbReference type="ARBA" id="ARBA00022741"/>
    </source>
</evidence>
<accession>A0ABS2PGS2</accession>
<evidence type="ECO:0000256" key="8">
    <source>
        <dbReference type="ARBA" id="ARBA00022840"/>
    </source>
</evidence>
<dbReference type="InterPro" id="IPR001238">
    <property type="entry name" value="DNA-binding_RecF"/>
</dbReference>
<evidence type="ECO:0000256" key="13">
    <source>
        <dbReference type="RuleBase" id="RU000578"/>
    </source>
</evidence>
<keyword evidence="7 12" id="KW-0227">DNA damage</keyword>
<dbReference type="Proteomes" id="UP000741863">
    <property type="component" value="Unassembled WGS sequence"/>
</dbReference>
<dbReference type="EMBL" id="JAFBEC010000013">
    <property type="protein sequence ID" value="MBM7634529.1"/>
    <property type="molecule type" value="Genomic_DNA"/>
</dbReference>
<evidence type="ECO:0000256" key="11">
    <source>
        <dbReference type="ARBA" id="ARBA00023236"/>
    </source>
</evidence>
<dbReference type="InterPro" id="IPR003395">
    <property type="entry name" value="RecF/RecN/SMC_N"/>
</dbReference>
<protein>
    <recommendedName>
        <fullName evidence="3 12">DNA replication and repair protein RecF</fullName>
    </recommendedName>
</protein>
<organism evidence="15 16">
    <name type="scientific">Geomicrobium sediminis</name>
    <dbReference type="NCBI Taxonomy" id="1347788"/>
    <lineage>
        <taxon>Bacteria</taxon>
        <taxon>Bacillati</taxon>
        <taxon>Bacillota</taxon>
        <taxon>Bacilli</taxon>
        <taxon>Bacillales</taxon>
        <taxon>Geomicrobium</taxon>
    </lineage>
</organism>
<evidence type="ECO:0000313" key="16">
    <source>
        <dbReference type="Proteomes" id="UP000741863"/>
    </source>
</evidence>
<sequence length="371" mass="42408">MHVQKLSLNGYRNLEPLTLTFDNSVILFLGENAQGKTNLIESLYVLGFAKSHRTSKDRELIAWGEEHARIHGEIEKRTSSLTLDVQFAKQGSKRAKLNGLEQERISQYIGALNVVLFAPEDLNLVKGGPKERRRFIDMEIGQISNVYLHDLSQYYKTLKQRNQLLKDYWSKKDPIMLEVLTEQLIVAAAKVVSRRFVFLDKLQSWAAPIHEQISRGLEDLRLDYVSTAEVSQTSDLSTIEERYREAFHKKEEQEIRRGLSLVGPHREDFAIFVNEREIQVYGSQGQQRTAALSLKLAEIDLITEATADPPILLLDDVLSELDDFRQSHLLNAIQGKVQTFVTTTNVSGIEHETLNQAKRFYVNSGKVRMDP</sequence>
<dbReference type="Gene3D" id="3.40.50.300">
    <property type="entry name" value="P-loop containing nucleotide triphosphate hydrolases"/>
    <property type="match status" value="1"/>
</dbReference>
<keyword evidence="8 12" id="KW-0067">ATP-binding</keyword>
<evidence type="ECO:0000256" key="5">
    <source>
        <dbReference type="ARBA" id="ARBA00022705"/>
    </source>
</evidence>
<proteinExistence type="inferred from homology"/>
<comment type="function">
    <text evidence="12 13">The RecF protein is involved in DNA metabolism; it is required for DNA replication and normal SOS inducibility. RecF binds preferentially to single-stranded, linear DNA. It also seems to bind ATP.</text>
</comment>
<comment type="similarity">
    <text evidence="2 12 13">Belongs to the RecF family.</text>
</comment>
<dbReference type="Pfam" id="PF02463">
    <property type="entry name" value="SMC_N"/>
    <property type="match status" value="1"/>
</dbReference>
<keyword evidence="9 12" id="KW-0238">DNA-binding</keyword>
<evidence type="ECO:0000256" key="3">
    <source>
        <dbReference type="ARBA" id="ARBA00020170"/>
    </source>
</evidence>
<gene>
    <name evidence="12" type="primary">recF</name>
    <name evidence="15" type="ORF">JOD17_003648</name>
</gene>
<dbReference type="InterPro" id="IPR042174">
    <property type="entry name" value="RecF_2"/>
</dbReference>
<evidence type="ECO:0000256" key="9">
    <source>
        <dbReference type="ARBA" id="ARBA00023125"/>
    </source>
</evidence>
<dbReference type="PANTHER" id="PTHR32182:SF0">
    <property type="entry name" value="DNA REPLICATION AND REPAIR PROTEIN RECF"/>
    <property type="match status" value="1"/>
</dbReference>
<dbReference type="Gene3D" id="1.20.1050.90">
    <property type="entry name" value="RecF/RecN/SMC, N-terminal domain"/>
    <property type="match status" value="1"/>
</dbReference>
<reference evidence="15 16" key="1">
    <citation type="submission" date="2021-01" db="EMBL/GenBank/DDBJ databases">
        <title>Genomic Encyclopedia of Type Strains, Phase IV (KMG-IV): sequencing the most valuable type-strain genomes for metagenomic binning, comparative biology and taxonomic classification.</title>
        <authorList>
            <person name="Goeker M."/>
        </authorList>
    </citation>
    <scope>NUCLEOTIDE SEQUENCE [LARGE SCALE GENOMIC DNA]</scope>
    <source>
        <strain evidence="15 16">DSM 25540</strain>
    </source>
</reference>
<dbReference type="PROSITE" id="PS00617">
    <property type="entry name" value="RECF_1"/>
    <property type="match status" value="1"/>
</dbReference>
<evidence type="ECO:0000256" key="1">
    <source>
        <dbReference type="ARBA" id="ARBA00004496"/>
    </source>
</evidence>
<comment type="subcellular location">
    <subcellularLocation>
        <location evidence="1 12 13">Cytoplasm</location>
    </subcellularLocation>
</comment>
<dbReference type="PROSITE" id="PS00618">
    <property type="entry name" value="RECF_2"/>
    <property type="match status" value="1"/>
</dbReference>
<dbReference type="RefSeq" id="WP_204699339.1">
    <property type="nucleotide sequence ID" value="NZ_JAFBEC010000013.1"/>
</dbReference>
<evidence type="ECO:0000256" key="2">
    <source>
        <dbReference type="ARBA" id="ARBA00008016"/>
    </source>
</evidence>
<dbReference type="NCBIfam" id="TIGR00611">
    <property type="entry name" value="recf"/>
    <property type="match status" value="1"/>
</dbReference>
<evidence type="ECO:0000259" key="14">
    <source>
        <dbReference type="Pfam" id="PF02463"/>
    </source>
</evidence>
<keyword evidence="11 12" id="KW-0742">SOS response</keyword>
<dbReference type="PANTHER" id="PTHR32182">
    <property type="entry name" value="DNA REPLICATION AND REPAIR PROTEIN RECF"/>
    <property type="match status" value="1"/>
</dbReference>
<keyword evidence="6 12" id="KW-0547">Nucleotide-binding</keyword>
<keyword evidence="5 12" id="KW-0235">DNA replication</keyword>
<comment type="caution">
    <text evidence="15">The sequence shown here is derived from an EMBL/GenBank/DDBJ whole genome shotgun (WGS) entry which is preliminary data.</text>
</comment>
<dbReference type="InterPro" id="IPR018078">
    <property type="entry name" value="DNA-binding_RecF_CS"/>
</dbReference>
<dbReference type="InterPro" id="IPR027417">
    <property type="entry name" value="P-loop_NTPase"/>
</dbReference>
<evidence type="ECO:0000256" key="12">
    <source>
        <dbReference type="HAMAP-Rule" id="MF_00365"/>
    </source>
</evidence>